<accession>A0A841M5V2</accession>
<evidence type="ECO:0000313" key="8">
    <source>
        <dbReference type="Proteomes" id="UP000555393"/>
    </source>
</evidence>
<dbReference type="Proteomes" id="UP000555393">
    <property type="component" value="Unassembled WGS sequence"/>
</dbReference>
<dbReference type="GO" id="GO:0015171">
    <property type="term" value="F:amino acid transmembrane transporter activity"/>
    <property type="evidence" value="ECO:0007669"/>
    <property type="project" value="TreeGrafter"/>
</dbReference>
<keyword evidence="4 6" id="KW-1133">Transmembrane helix</keyword>
<dbReference type="Pfam" id="PF01810">
    <property type="entry name" value="LysE"/>
    <property type="match status" value="1"/>
</dbReference>
<feature type="transmembrane region" description="Helical" evidence="6">
    <location>
        <begin position="72"/>
        <end position="92"/>
    </location>
</feature>
<feature type="transmembrane region" description="Helical" evidence="6">
    <location>
        <begin position="146"/>
        <end position="167"/>
    </location>
</feature>
<dbReference type="EMBL" id="JACIIU010000010">
    <property type="protein sequence ID" value="MBB6261651.1"/>
    <property type="molecule type" value="Genomic_DNA"/>
</dbReference>
<keyword evidence="2" id="KW-1003">Cell membrane</keyword>
<evidence type="ECO:0000256" key="3">
    <source>
        <dbReference type="ARBA" id="ARBA00022692"/>
    </source>
</evidence>
<dbReference type="PANTHER" id="PTHR30086:SF20">
    <property type="entry name" value="ARGININE EXPORTER PROTEIN ARGO-RELATED"/>
    <property type="match status" value="1"/>
</dbReference>
<dbReference type="AlphaFoldDB" id="A0A841M5V2"/>
<comment type="subcellular location">
    <subcellularLocation>
        <location evidence="1">Cell membrane</location>
        <topology evidence="1">Multi-pass membrane protein</topology>
    </subcellularLocation>
</comment>
<dbReference type="RefSeq" id="WP_246431297.1">
    <property type="nucleotide sequence ID" value="NZ_JACIIU010000010.1"/>
</dbReference>
<name>A0A841M5V2_9HYPH</name>
<evidence type="ECO:0000256" key="6">
    <source>
        <dbReference type="SAM" id="Phobius"/>
    </source>
</evidence>
<keyword evidence="3 6" id="KW-0812">Transmembrane</keyword>
<evidence type="ECO:0000256" key="1">
    <source>
        <dbReference type="ARBA" id="ARBA00004651"/>
    </source>
</evidence>
<dbReference type="InterPro" id="IPR001123">
    <property type="entry name" value="LeuE-type"/>
</dbReference>
<gene>
    <name evidence="7" type="ORF">FHS77_002210</name>
</gene>
<comment type="caution">
    <text evidence="7">The sequence shown here is derived from an EMBL/GenBank/DDBJ whole genome shotgun (WGS) entry which is preliminary data.</text>
</comment>
<evidence type="ECO:0000313" key="7">
    <source>
        <dbReference type="EMBL" id="MBB6261651.1"/>
    </source>
</evidence>
<evidence type="ECO:0000256" key="2">
    <source>
        <dbReference type="ARBA" id="ARBA00022475"/>
    </source>
</evidence>
<dbReference type="PIRSF" id="PIRSF006324">
    <property type="entry name" value="LeuE"/>
    <property type="match status" value="1"/>
</dbReference>
<feature type="transmembrane region" description="Helical" evidence="6">
    <location>
        <begin position="40"/>
        <end position="66"/>
    </location>
</feature>
<sequence>MMNYHLWLGFVAASIVMGLVPGPGVLSIIGYAVSSGTRTALASVAGMAVGNICAMTLSLAGVGALLASSAAAFTLLKWAGALYLIGLGVLAIRRSHMDATDKDVILKPISARLAFRSNILIGVFHPKTIVFFVAFTPQFIDVHYAYWPQAILLIFTFTVVVGITDALYALTAARARTLLVSPRAKIWMGRAGGGALVAAGAATLMTKN</sequence>
<protein>
    <submittedName>
        <fullName evidence="7">Threonine/homoserine/homoserine lactone efflux protein</fullName>
    </submittedName>
</protein>
<feature type="transmembrane region" description="Helical" evidence="6">
    <location>
        <begin position="6"/>
        <end position="33"/>
    </location>
</feature>
<dbReference type="GO" id="GO:0005886">
    <property type="term" value="C:plasma membrane"/>
    <property type="evidence" value="ECO:0007669"/>
    <property type="project" value="UniProtKB-SubCell"/>
</dbReference>
<organism evidence="7 8">
    <name type="scientific">Paenochrobactrum gallinarii</name>
    <dbReference type="NCBI Taxonomy" id="643673"/>
    <lineage>
        <taxon>Bacteria</taxon>
        <taxon>Pseudomonadati</taxon>
        <taxon>Pseudomonadota</taxon>
        <taxon>Alphaproteobacteria</taxon>
        <taxon>Hyphomicrobiales</taxon>
        <taxon>Brucellaceae</taxon>
        <taxon>Paenochrobactrum</taxon>
    </lineage>
</organism>
<proteinExistence type="predicted"/>
<evidence type="ECO:0000256" key="5">
    <source>
        <dbReference type="ARBA" id="ARBA00023136"/>
    </source>
</evidence>
<evidence type="ECO:0000256" key="4">
    <source>
        <dbReference type="ARBA" id="ARBA00022989"/>
    </source>
</evidence>
<feature type="transmembrane region" description="Helical" evidence="6">
    <location>
        <begin position="113"/>
        <end position="134"/>
    </location>
</feature>
<dbReference type="PANTHER" id="PTHR30086">
    <property type="entry name" value="ARGININE EXPORTER PROTEIN ARGO"/>
    <property type="match status" value="1"/>
</dbReference>
<keyword evidence="8" id="KW-1185">Reference proteome</keyword>
<feature type="transmembrane region" description="Helical" evidence="6">
    <location>
        <begin position="187"/>
        <end position="205"/>
    </location>
</feature>
<reference evidence="7 8" key="1">
    <citation type="submission" date="2020-08" db="EMBL/GenBank/DDBJ databases">
        <title>Genomic Encyclopedia of Type Strains, Phase IV (KMG-IV): sequencing the most valuable type-strain genomes for metagenomic binning, comparative biology and taxonomic classification.</title>
        <authorList>
            <person name="Goeker M."/>
        </authorList>
    </citation>
    <scope>NUCLEOTIDE SEQUENCE [LARGE SCALE GENOMIC DNA]</scope>
    <source>
        <strain evidence="7 8">DSM 22336</strain>
    </source>
</reference>
<keyword evidence="5 6" id="KW-0472">Membrane</keyword>